<dbReference type="AlphaFoldDB" id="A0A2S2Q2N2"/>
<gene>
    <name evidence="7" type="primary">RpL28</name>
    <name evidence="7" type="ORF">g.92656</name>
</gene>
<dbReference type="GO" id="GO:0003735">
    <property type="term" value="F:structural constituent of ribosome"/>
    <property type="evidence" value="ECO:0007669"/>
    <property type="project" value="InterPro"/>
</dbReference>
<evidence type="ECO:0000313" key="7">
    <source>
        <dbReference type="EMBL" id="MBY71432.1"/>
    </source>
</evidence>
<evidence type="ECO:0000259" key="6">
    <source>
        <dbReference type="Pfam" id="PF01778"/>
    </source>
</evidence>
<protein>
    <recommendedName>
        <fullName evidence="4">Large ribosomal subunit protein eL28</fullName>
    </recommendedName>
    <alternativeName>
        <fullName evidence="5">60S ribosomal protein L28</fullName>
    </alternativeName>
</protein>
<dbReference type="OrthoDB" id="338850at2759"/>
<evidence type="ECO:0000256" key="4">
    <source>
        <dbReference type="ARBA" id="ARBA00035223"/>
    </source>
</evidence>
<dbReference type="FunFam" id="3.30.390.110:FF:000002">
    <property type="entry name" value="60S ribosomal protein L28"/>
    <property type="match status" value="1"/>
</dbReference>
<comment type="similarity">
    <text evidence="1">Belongs to the eukaryotic ribosomal protein eL28 family.</text>
</comment>
<dbReference type="EMBL" id="GGMS01002229">
    <property type="protein sequence ID" value="MBY71432.1"/>
    <property type="molecule type" value="Transcribed_RNA"/>
</dbReference>
<dbReference type="Gene3D" id="3.30.390.110">
    <property type="match status" value="1"/>
</dbReference>
<dbReference type="PANTHER" id="PTHR10544">
    <property type="entry name" value="60S RIBOSOMAL PROTEIN L28"/>
    <property type="match status" value="1"/>
</dbReference>
<evidence type="ECO:0000256" key="1">
    <source>
        <dbReference type="ARBA" id="ARBA00007926"/>
    </source>
</evidence>
<proteinExistence type="inferred from homology"/>
<accession>A0A2S2Q2N2</accession>
<feature type="domain" description="Ribosomal eL28/Mak16" evidence="6">
    <location>
        <begin position="5"/>
        <end position="122"/>
    </location>
</feature>
<sequence>MSADLSWMIIRNNNAFLSKKSNIKKPFSKEPMNLTNLASKRYNGLVHDNSIGVESAPNNKGFTVITKKRKLANNPGKSLVKVNFTSGPRRSLFKLRRYLLGNKYRKDLIQASLRRASAILESQKRAALTLKKLGGKSKKPEV</sequence>
<dbReference type="InterPro" id="IPR002672">
    <property type="entry name" value="Ribosomal_eL28"/>
</dbReference>
<name>A0A2S2Q2N2_9HEMI</name>
<dbReference type="Pfam" id="PF01778">
    <property type="entry name" value="Ribosomal_L28e"/>
    <property type="match status" value="1"/>
</dbReference>
<evidence type="ECO:0000256" key="5">
    <source>
        <dbReference type="ARBA" id="ARBA00035330"/>
    </source>
</evidence>
<keyword evidence="2 7" id="KW-0689">Ribosomal protein</keyword>
<dbReference type="GO" id="GO:0006412">
    <property type="term" value="P:translation"/>
    <property type="evidence" value="ECO:0007669"/>
    <property type="project" value="InterPro"/>
</dbReference>
<evidence type="ECO:0000256" key="3">
    <source>
        <dbReference type="ARBA" id="ARBA00023274"/>
    </source>
</evidence>
<dbReference type="GO" id="GO:0005840">
    <property type="term" value="C:ribosome"/>
    <property type="evidence" value="ECO:0007669"/>
    <property type="project" value="UniProtKB-KW"/>
</dbReference>
<dbReference type="GO" id="GO:1990904">
    <property type="term" value="C:ribonucleoprotein complex"/>
    <property type="evidence" value="ECO:0007669"/>
    <property type="project" value="UniProtKB-KW"/>
</dbReference>
<organism evidence="7">
    <name type="scientific">Sipha flava</name>
    <name type="common">yellow sugarcane aphid</name>
    <dbReference type="NCBI Taxonomy" id="143950"/>
    <lineage>
        <taxon>Eukaryota</taxon>
        <taxon>Metazoa</taxon>
        <taxon>Ecdysozoa</taxon>
        <taxon>Arthropoda</taxon>
        <taxon>Hexapoda</taxon>
        <taxon>Insecta</taxon>
        <taxon>Pterygota</taxon>
        <taxon>Neoptera</taxon>
        <taxon>Paraneoptera</taxon>
        <taxon>Hemiptera</taxon>
        <taxon>Sternorrhyncha</taxon>
        <taxon>Aphidomorpha</taxon>
        <taxon>Aphidoidea</taxon>
        <taxon>Aphididae</taxon>
        <taxon>Sipha</taxon>
    </lineage>
</organism>
<reference evidence="7" key="1">
    <citation type="submission" date="2018-04" db="EMBL/GenBank/DDBJ databases">
        <title>Transcriptome assembly of Sipha flava.</title>
        <authorList>
            <person name="Scully E.D."/>
            <person name="Geib S.M."/>
            <person name="Palmer N.A."/>
            <person name="Koch K."/>
            <person name="Bradshaw J."/>
            <person name="Heng-Moss T."/>
            <person name="Sarath G."/>
        </authorList>
    </citation>
    <scope>NUCLEOTIDE SEQUENCE</scope>
</reference>
<keyword evidence="3" id="KW-0687">Ribonucleoprotein</keyword>
<dbReference type="InterPro" id="IPR029004">
    <property type="entry name" value="Ribosomal_eL28/Mak16"/>
</dbReference>
<evidence type="ECO:0000256" key="2">
    <source>
        <dbReference type="ARBA" id="ARBA00022980"/>
    </source>
</evidence>